<evidence type="ECO:0000313" key="6">
    <source>
        <dbReference type="EMBL" id="BBX88048.1"/>
    </source>
</evidence>
<evidence type="ECO:0000256" key="1">
    <source>
        <dbReference type="ARBA" id="ARBA00022630"/>
    </source>
</evidence>
<dbReference type="PANTHER" id="PTHR48083:SF20">
    <property type="entry name" value="LONG-CHAIN SPECIFIC ACYL-COA DEHYDROGENASE, MITOCHONDRIAL"/>
    <property type="match status" value="1"/>
</dbReference>
<feature type="region of interest" description="Disordered" evidence="4">
    <location>
        <begin position="95"/>
        <end position="117"/>
    </location>
</feature>
<organism evidence="6 7">
    <name type="scientific">Mycolicibacterium aubagnense</name>
    <dbReference type="NCBI Taxonomy" id="319707"/>
    <lineage>
        <taxon>Bacteria</taxon>
        <taxon>Bacillati</taxon>
        <taxon>Actinomycetota</taxon>
        <taxon>Actinomycetes</taxon>
        <taxon>Mycobacteriales</taxon>
        <taxon>Mycobacteriaceae</taxon>
        <taxon>Mycolicibacterium</taxon>
    </lineage>
</organism>
<dbReference type="PANTHER" id="PTHR48083">
    <property type="entry name" value="MEDIUM-CHAIN SPECIFIC ACYL-COA DEHYDROGENASE, MITOCHONDRIAL-RELATED"/>
    <property type="match status" value="1"/>
</dbReference>
<evidence type="ECO:0000256" key="2">
    <source>
        <dbReference type="ARBA" id="ARBA00022827"/>
    </source>
</evidence>
<sequence>MFFDDVRVPRSHLLGETEGHGFSQLMTQLPQERLIVAVGAVAAMELAVEQTLKYTREREAFGRPVFGFQNTKFILAEAATETRIARVFWTTASTYTSRANSTSRPSPWRNGGPLSER</sequence>
<dbReference type="InterPro" id="IPR009075">
    <property type="entry name" value="AcylCo_DH/oxidase_C"/>
</dbReference>
<evidence type="ECO:0000313" key="7">
    <source>
        <dbReference type="Proteomes" id="UP000465609"/>
    </source>
</evidence>
<geneLocation type="plasmid" evidence="6 7">
    <name>pJCM15296</name>
</geneLocation>
<evidence type="ECO:0000256" key="4">
    <source>
        <dbReference type="SAM" id="MobiDB-lite"/>
    </source>
</evidence>
<feature type="compositionally biased region" description="Polar residues" evidence="4">
    <location>
        <begin position="95"/>
        <end position="105"/>
    </location>
</feature>
<feature type="domain" description="Acyl-CoA dehydrogenase/oxidase C-terminal" evidence="5">
    <location>
        <begin position="19"/>
        <end position="94"/>
    </location>
</feature>
<reference evidence="6 7" key="1">
    <citation type="journal article" date="2019" name="Emerg. Microbes Infect.">
        <title>Comprehensive subspecies identification of 175 nontuberculous mycobacteria species based on 7547 genomic profiles.</title>
        <authorList>
            <person name="Matsumoto Y."/>
            <person name="Kinjo T."/>
            <person name="Motooka D."/>
            <person name="Nabeya D."/>
            <person name="Jung N."/>
            <person name="Uechi K."/>
            <person name="Horii T."/>
            <person name="Iida T."/>
            <person name="Fujita J."/>
            <person name="Nakamura S."/>
        </authorList>
    </citation>
    <scope>NUCLEOTIDE SEQUENCE [LARGE SCALE GENOMIC DNA]</scope>
    <source>
        <strain evidence="6 7">JCM 15296</strain>
        <plasmid evidence="6">pJCM15296</plasmid>
    </source>
</reference>
<dbReference type="Pfam" id="PF00441">
    <property type="entry name" value="Acyl-CoA_dh_1"/>
    <property type="match status" value="1"/>
</dbReference>
<dbReference type="Proteomes" id="UP000465609">
    <property type="component" value="Plasmid pJCM15296"/>
</dbReference>
<evidence type="ECO:0000259" key="5">
    <source>
        <dbReference type="Pfam" id="PF00441"/>
    </source>
</evidence>
<keyword evidence="2" id="KW-0274">FAD</keyword>
<dbReference type="InterPro" id="IPR050741">
    <property type="entry name" value="Acyl-CoA_dehydrogenase"/>
</dbReference>
<dbReference type="InterPro" id="IPR036250">
    <property type="entry name" value="AcylCo_DH-like_C"/>
</dbReference>
<dbReference type="Gene3D" id="1.20.140.10">
    <property type="entry name" value="Butyryl-CoA Dehydrogenase, subunit A, domain 3"/>
    <property type="match status" value="1"/>
</dbReference>
<keyword evidence="7" id="KW-1185">Reference proteome</keyword>
<keyword evidence="1" id="KW-0285">Flavoprotein</keyword>
<name>A0ABN5Z276_9MYCO</name>
<keyword evidence="3" id="KW-0560">Oxidoreductase</keyword>
<gene>
    <name evidence="6" type="ORF">MAUB_62490</name>
</gene>
<keyword evidence="6" id="KW-0614">Plasmid</keyword>
<dbReference type="EMBL" id="AP022578">
    <property type="protein sequence ID" value="BBX88048.1"/>
    <property type="molecule type" value="Genomic_DNA"/>
</dbReference>
<evidence type="ECO:0000256" key="3">
    <source>
        <dbReference type="ARBA" id="ARBA00023002"/>
    </source>
</evidence>
<protein>
    <recommendedName>
        <fullName evidence="5">Acyl-CoA dehydrogenase/oxidase C-terminal domain-containing protein</fullName>
    </recommendedName>
</protein>
<accession>A0ABN5Z276</accession>
<dbReference type="SUPFAM" id="SSF47203">
    <property type="entry name" value="Acyl-CoA dehydrogenase C-terminal domain-like"/>
    <property type="match status" value="1"/>
</dbReference>
<proteinExistence type="predicted"/>